<dbReference type="AlphaFoldDB" id="A0A1I4H9Z0"/>
<keyword evidence="3" id="KW-1185">Reference proteome</keyword>
<name>A0A1I4H9Z0_9RHOB</name>
<dbReference type="Pfam" id="PF16177">
    <property type="entry name" value="ACAS_N"/>
    <property type="match status" value="1"/>
</dbReference>
<gene>
    <name evidence="2" type="ORF">SAMN04488036_1121</name>
</gene>
<proteinExistence type="predicted"/>
<sequence length="45" mass="4904">MSDTTYPPSADMTANAHITAARYASMYAASINDPEGFWAEHGKRV</sequence>
<feature type="non-terminal residue" evidence="2">
    <location>
        <position position="45"/>
    </location>
</feature>
<dbReference type="Proteomes" id="UP000198851">
    <property type="component" value="Unassembled WGS sequence"/>
</dbReference>
<protein>
    <submittedName>
        <fullName evidence="2">Acetyl-CoA synthetase</fullName>
    </submittedName>
</protein>
<evidence type="ECO:0000259" key="1">
    <source>
        <dbReference type="Pfam" id="PF16177"/>
    </source>
</evidence>
<evidence type="ECO:0000313" key="2">
    <source>
        <dbReference type="EMBL" id="SFL39108.1"/>
    </source>
</evidence>
<feature type="domain" description="Acetyl-coenzyme A synthetase N-terminal" evidence="1">
    <location>
        <begin position="23"/>
        <end position="44"/>
    </location>
</feature>
<organism evidence="2 3">
    <name type="scientific">Shimia haliotis</name>
    <dbReference type="NCBI Taxonomy" id="1280847"/>
    <lineage>
        <taxon>Bacteria</taxon>
        <taxon>Pseudomonadati</taxon>
        <taxon>Pseudomonadota</taxon>
        <taxon>Alphaproteobacteria</taxon>
        <taxon>Rhodobacterales</taxon>
        <taxon>Roseobacteraceae</taxon>
    </lineage>
</organism>
<accession>A0A1I4H9Z0</accession>
<dbReference type="STRING" id="1280847.SAMN04488036_1121"/>
<dbReference type="InterPro" id="IPR032387">
    <property type="entry name" value="ACAS_N"/>
</dbReference>
<reference evidence="3" key="1">
    <citation type="submission" date="2016-10" db="EMBL/GenBank/DDBJ databases">
        <authorList>
            <person name="Varghese N."/>
            <person name="Submissions S."/>
        </authorList>
    </citation>
    <scope>NUCLEOTIDE SEQUENCE [LARGE SCALE GENOMIC DNA]</scope>
    <source>
        <strain evidence="3">DSM 28453</strain>
    </source>
</reference>
<evidence type="ECO:0000313" key="3">
    <source>
        <dbReference type="Proteomes" id="UP000198851"/>
    </source>
</evidence>
<dbReference type="EMBL" id="FOSZ01000012">
    <property type="protein sequence ID" value="SFL39108.1"/>
    <property type="molecule type" value="Genomic_DNA"/>
</dbReference>